<accession>A0ABN2N1K5</accession>
<dbReference type="CDD" id="cd06267">
    <property type="entry name" value="PBP1_LacI_sugar_binding-like"/>
    <property type="match status" value="1"/>
</dbReference>
<dbReference type="PANTHER" id="PTHR30146:SF109">
    <property type="entry name" value="HTH-TYPE TRANSCRIPTIONAL REGULATOR GALS"/>
    <property type="match status" value="1"/>
</dbReference>
<dbReference type="PANTHER" id="PTHR30146">
    <property type="entry name" value="LACI-RELATED TRANSCRIPTIONAL REPRESSOR"/>
    <property type="match status" value="1"/>
</dbReference>
<dbReference type="EMBL" id="BAAANL010000001">
    <property type="protein sequence ID" value="GAA1848533.1"/>
    <property type="molecule type" value="Genomic_DNA"/>
</dbReference>
<dbReference type="InterPro" id="IPR010982">
    <property type="entry name" value="Lambda_DNA-bd_dom_sf"/>
</dbReference>
<dbReference type="SUPFAM" id="SSF53822">
    <property type="entry name" value="Periplasmic binding protein-like I"/>
    <property type="match status" value="1"/>
</dbReference>
<dbReference type="Pfam" id="PF13377">
    <property type="entry name" value="Peripla_BP_3"/>
    <property type="match status" value="1"/>
</dbReference>
<evidence type="ECO:0000256" key="2">
    <source>
        <dbReference type="ARBA" id="ARBA00023125"/>
    </source>
</evidence>
<dbReference type="CDD" id="cd01392">
    <property type="entry name" value="HTH_LacI"/>
    <property type="match status" value="1"/>
</dbReference>
<evidence type="ECO:0000259" key="5">
    <source>
        <dbReference type="PROSITE" id="PS50932"/>
    </source>
</evidence>
<evidence type="ECO:0000313" key="6">
    <source>
        <dbReference type="EMBL" id="GAA1848533.1"/>
    </source>
</evidence>
<keyword evidence="1" id="KW-0805">Transcription regulation</keyword>
<keyword evidence="2 6" id="KW-0238">DNA-binding</keyword>
<feature type="region of interest" description="Disordered" evidence="4">
    <location>
        <begin position="1"/>
        <end position="29"/>
    </location>
</feature>
<feature type="domain" description="HTH lacI-type" evidence="5">
    <location>
        <begin position="29"/>
        <end position="83"/>
    </location>
</feature>
<evidence type="ECO:0000313" key="7">
    <source>
        <dbReference type="Proteomes" id="UP001501094"/>
    </source>
</evidence>
<organism evidence="6 7">
    <name type="scientific">Myceligenerans crystallogenes</name>
    <dbReference type="NCBI Taxonomy" id="316335"/>
    <lineage>
        <taxon>Bacteria</taxon>
        <taxon>Bacillati</taxon>
        <taxon>Actinomycetota</taxon>
        <taxon>Actinomycetes</taxon>
        <taxon>Micrococcales</taxon>
        <taxon>Promicromonosporaceae</taxon>
        <taxon>Myceligenerans</taxon>
    </lineage>
</organism>
<dbReference type="RefSeq" id="WP_344098686.1">
    <property type="nucleotide sequence ID" value="NZ_BAAANL010000001.1"/>
</dbReference>
<dbReference type="InterPro" id="IPR000843">
    <property type="entry name" value="HTH_LacI"/>
</dbReference>
<keyword evidence="7" id="KW-1185">Reference proteome</keyword>
<name>A0ABN2N1K5_9MICO</name>
<keyword evidence="3" id="KW-0804">Transcription</keyword>
<comment type="caution">
    <text evidence="6">The sequence shown here is derived from an EMBL/GenBank/DDBJ whole genome shotgun (WGS) entry which is preliminary data.</text>
</comment>
<dbReference type="Gene3D" id="3.40.50.2300">
    <property type="match status" value="2"/>
</dbReference>
<evidence type="ECO:0000256" key="3">
    <source>
        <dbReference type="ARBA" id="ARBA00023163"/>
    </source>
</evidence>
<proteinExistence type="predicted"/>
<dbReference type="InterPro" id="IPR028082">
    <property type="entry name" value="Peripla_BP_I"/>
</dbReference>
<dbReference type="GO" id="GO:0003677">
    <property type="term" value="F:DNA binding"/>
    <property type="evidence" value="ECO:0007669"/>
    <property type="project" value="UniProtKB-KW"/>
</dbReference>
<evidence type="ECO:0000256" key="1">
    <source>
        <dbReference type="ARBA" id="ARBA00023015"/>
    </source>
</evidence>
<dbReference type="SMART" id="SM00354">
    <property type="entry name" value="HTH_LACI"/>
    <property type="match status" value="1"/>
</dbReference>
<evidence type="ECO:0000256" key="4">
    <source>
        <dbReference type="SAM" id="MobiDB-lite"/>
    </source>
</evidence>
<dbReference type="Proteomes" id="UP001501094">
    <property type="component" value="Unassembled WGS sequence"/>
</dbReference>
<protein>
    <submittedName>
        <fullName evidence="6">LacI family DNA-binding transcriptional regulator</fullName>
    </submittedName>
</protein>
<dbReference type="InterPro" id="IPR046335">
    <property type="entry name" value="LacI/GalR-like_sensor"/>
</dbReference>
<gene>
    <name evidence="6" type="ORF">GCM10009751_00790</name>
</gene>
<reference evidence="6 7" key="1">
    <citation type="journal article" date="2019" name="Int. J. Syst. Evol. Microbiol.">
        <title>The Global Catalogue of Microorganisms (GCM) 10K type strain sequencing project: providing services to taxonomists for standard genome sequencing and annotation.</title>
        <authorList>
            <consortium name="The Broad Institute Genomics Platform"/>
            <consortium name="The Broad Institute Genome Sequencing Center for Infectious Disease"/>
            <person name="Wu L."/>
            <person name="Ma J."/>
        </authorList>
    </citation>
    <scope>NUCLEOTIDE SEQUENCE [LARGE SCALE GENOMIC DNA]</scope>
    <source>
        <strain evidence="6 7">JCM 14326</strain>
    </source>
</reference>
<dbReference type="SUPFAM" id="SSF47413">
    <property type="entry name" value="lambda repressor-like DNA-binding domains"/>
    <property type="match status" value="1"/>
</dbReference>
<dbReference type="Pfam" id="PF00356">
    <property type="entry name" value="LacI"/>
    <property type="match status" value="1"/>
</dbReference>
<sequence length="363" mass="37970">MSDPTTAGPVDRPRDAAPGQEPALAAKAPTLEEVARRAGVSRSVASRAMNNVRNVSEAKREAVARAARELGYVPNATARALATSKGGSVVLAVSNDDPALFGDPFFSQVLVGVAEALDRSELDLTLILASSERGQARLGRLLRSRRSDGVMLLALRGDDPLNRVVAATDLPVVIGGRPLAGEARWYVDVDNRNGARVAVDHLLASGRRRIATITGPLDLQASVARSEGFTDAMAVAGLPADRVGHADFSFEGGARAMARLLEAHPDIDGVFAASDNMAAGALRTLREAGRRVPDDVAVVGFDDLEIARHADPALTTISQPIRGLGQEMATMLVRLIAGESPTPIILPTRLVVRGSAPGAGDQA</sequence>
<dbReference type="PROSITE" id="PS50932">
    <property type="entry name" value="HTH_LACI_2"/>
    <property type="match status" value="1"/>
</dbReference>
<dbReference type="Gene3D" id="1.10.260.40">
    <property type="entry name" value="lambda repressor-like DNA-binding domains"/>
    <property type="match status" value="1"/>
</dbReference>